<name>A0A9N9QHB5_9CUCU</name>
<dbReference type="AlphaFoldDB" id="A0A9N9QHB5"/>
<protein>
    <submittedName>
        <fullName evidence="1">Uncharacterized protein</fullName>
    </submittedName>
</protein>
<accession>A0A9N9QHB5</accession>
<keyword evidence="2" id="KW-1185">Reference proteome</keyword>
<proteinExistence type="predicted"/>
<dbReference type="OrthoDB" id="2499658at2759"/>
<evidence type="ECO:0000313" key="2">
    <source>
        <dbReference type="Proteomes" id="UP001152799"/>
    </source>
</evidence>
<dbReference type="EMBL" id="OU892278">
    <property type="protein sequence ID" value="CAG9765016.1"/>
    <property type="molecule type" value="Genomic_DNA"/>
</dbReference>
<dbReference type="Proteomes" id="UP001152799">
    <property type="component" value="Chromosome 2"/>
</dbReference>
<evidence type="ECO:0000313" key="1">
    <source>
        <dbReference type="EMBL" id="CAG9765016.1"/>
    </source>
</evidence>
<gene>
    <name evidence="1" type="ORF">CEUTPL_LOCUS5636</name>
</gene>
<organism evidence="1 2">
    <name type="scientific">Ceutorhynchus assimilis</name>
    <name type="common">cabbage seed weevil</name>
    <dbReference type="NCBI Taxonomy" id="467358"/>
    <lineage>
        <taxon>Eukaryota</taxon>
        <taxon>Metazoa</taxon>
        <taxon>Ecdysozoa</taxon>
        <taxon>Arthropoda</taxon>
        <taxon>Hexapoda</taxon>
        <taxon>Insecta</taxon>
        <taxon>Pterygota</taxon>
        <taxon>Neoptera</taxon>
        <taxon>Endopterygota</taxon>
        <taxon>Coleoptera</taxon>
        <taxon>Polyphaga</taxon>
        <taxon>Cucujiformia</taxon>
        <taxon>Curculionidae</taxon>
        <taxon>Ceutorhynchinae</taxon>
        <taxon>Ceutorhynchus</taxon>
    </lineage>
</organism>
<reference evidence="1" key="1">
    <citation type="submission" date="2022-01" db="EMBL/GenBank/DDBJ databases">
        <authorList>
            <person name="King R."/>
        </authorList>
    </citation>
    <scope>NUCLEOTIDE SEQUENCE</scope>
</reference>
<sequence length="74" mass="8567">MSVDMSGTGEMKARFFEKLQSMQKPINSFYIPSIEKYEALIEEVEDAKQVYKKTALQYRPLKRYDVLLVGGLKS</sequence>